<dbReference type="InterPro" id="IPR033469">
    <property type="entry name" value="CYTH-like_dom_sf"/>
</dbReference>
<feature type="domain" description="CYTH" evidence="1">
    <location>
        <begin position="2"/>
        <end position="202"/>
    </location>
</feature>
<dbReference type="Pfam" id="PF01928">
    <property type="entry name" value="CYTH"/>
    <property type="match status" value="1"/>
</dbReference>
<dbReference type="InterPro" id="IPR007899">
    <property type="entry name" value="CHAD_dom"/>
</dbReference>
<dbReference type="InterPro" id="IPR039013">
    <property type="entry name" value="YgiF"/>
</dbReference>
<gene>
    <name evidence="3" type="ORF">GTPT_3373</name>
</gene>
<dbReference type="AlphaFoldDB" id="A0A085J9F2"/>
<dbReference type="Pfam" id="PF05235">
    <property type="entry name" value="CHAD"/>
    <property type="match status" value="1"/>
</dbReference>
<feature type="domain" description="CHAD" evidence="2">
    <location>
        <begin position="218"/>
        <end position="434"/>
    </location>
</feature>
<dbReference type="Gene3D" id="2.40.320.10">
    <property type="entry name" value="Hypothetical Protein Pfu-838710-001"/>
    <property type="match status" value="1"/>
</dbReference>
<dbReference type="SMART" id="SM01118">
    <property type="entry name" value="CYTH"/>
    <property type="match status" value="1"/>
</dbReference>
<dbReference type="PROSITE" id="PS51707">
    <property type="entry name" value="CYTH"/>
    <property type="match status" value="1"/>
</dbReference>
<dbReference type="eggNOG" id="COG3025">
    <property type="taxonomic scope" value="Bacteria"/>
</dbReference>
<protein>
    <submittedName>
        <fullName evidence="3">Adenylate cyclase</fullName>
        <ecNumber evidence="3">4.6.1.1</ecNumber>
    </submittedName>
</protein>
<dbReference type="GO" id="GO:0004016">
    <property type="term" value="F:adenylate cyclase activity"/>
    <property type="evidence" value="ECO:0007669"/>
    <property type="project" value="UniProtKB-EC"/>
</dbReference>
<dbReference type="EC" id="4.6.1.1" evidence="3"/>
<dbReference type="OrthoDB" id="3034217at2"/>
<dbReference type="PROSITE" id="PS51708">
    <property type="entry name" value="CHAD"/>
    <property type="match status" value="1"/>
</dbReference>
<dbReference type="PANTHER" id="PTHR39569:SF1">
    <property type="entry name" value="INORGANIC TRIPHOSPHATASE"/>
    <property type="match status" value="1"/>
</dbReference>
<dbReference type="Proteomes" id="UP000028602">
    <property type="component" value="Unassembled WGS sequence"/>
</dbReference>
<keyword evidence="4" id="KW-1185">Reference proteome</keyword>
<dbReference type="RefSeq" id="WP_025903190.1">
    <property type="nucleotide sequence ID" value="NZ_ATMJ01000014.1"/>
</dbReference>
<accession>A0A085J9F2</accession>
<evidence type="ECO:0000259" key="2">
    <source>
        <dbReference type="PROSITE" id="PS51708"/>
    </source>
</evidence>
<sequence>MTIETELKFIASKEAVTRLAERLNSCPGQHFEPRALANIYFETSDNQLRRWDMGLRIRGVDNHYEMTLKTRGQTIGGLHQRPEYNVSLTSNALDIRLLPADVWPEGTDVEALQQQLHPLFQTDFAREIWLITYAGSEIEVAFDQGAVIAGELQVPLFEVELELKQGTRHDLMAFAFELIRDGGLRPGSLSKAARGYHLAQGNPQKDVHPFPRLQSDKKLNCEQGLQAMLSTLLAEWQYHEELWLNGDRKAAARVQEILLAIREVFTLFGGMLPRKASGQLREQLLALEQAMTGDIAAETLCFSAVSAETQLTLTHWLIEQPWKALLEEKHRKKMEGSFKRFCDVMLGRVFAELKQITSGVNQVSEYQDRALKIHKQLLAVCLLCGAYPLSAVDEWLAPWWLALKKINEQQYDDLPWTLRSLHRQAPFWLNGNEAARNRE</sequence>
<dbReference type="InterPro" id="IPR023577">
    <property type="entry name" value="CYTH_domain"/>
</dbReference>
<dbReference type="CDD" id="cd07756">
    <property type="entry name" value="CYTH-like_Pase_CHAD"/>
    <property type="match status" value="1"/>
</dbReference>
<evidence type="ECO:0000259" key="1">
    <source>
        <dbReference type="PROSITE" id="PS51707"/>
    </source>
</evidence>
<evidence type="ECO:0000313" key="3">
    <source>
        <dbReference type="EMBL" id="KFD17098.1"/>
    </source>
</evidence>
<evidence type="ECO:0000313" key="4">
    <source>
        <dbReference type="Proteomes" id="UP000028602"/>
    </source>
</evidence>
<organism evidence="3 4">
    <name type="scientific">Tatumella ptyseos ATCC 33301</name>
    <dbReference type="NCBI Taxonomy" id="1005995"/>
    <lineage>
        <taxon>Bacteria</taxon>
        <taxon>Pseudomonadati</taxon>
        <taxon>Pseudomonadota</taxon>
        <taxon>Gammaproteobacteria</taxon>
        <taxon>Enterobacterales</taxon>
        <taxon>Erwiniaceae</taxon>
        <taxon>Tatumella</taxon>
    </lineage>
</organism>
<dbReference type="PANTHER" id="PTHR39569">
    <property type="entry name" value="INORGANIC TRIPHOSPHATASE"/>
    <property type="match status" value="1"/>
</dbReference>
<keyword evidence="3" id="KW-0456">Lyase</keyword>
<reference evidence="3 4" key="1">
    <citation type="submission" date="2014-05" db="EMBL/GenBank/DDBJ databases">
        <title>ATOL: Assembling a taxonomically balanced genome-scale reconstruction of the evolutionary history of the Enterobacteriaceae.</title>
        <authorList>
            <person name="Plunkett G.III."/>
            <person name="Neeno-Eckwall E.C."/>
            <person name="Glasner J.D."/>
            <person name="Perna N.T."/>
        </authorList>
    </citation>
    <scope>NUCLEOTIDE SEQUENCE [LARGE SCALE GENOMIC DNA]</scope>
    <source>
        <strain evidence="3 4">ATCC 33301</strain>
    </source>
</reference>
<dbReference type="GO" id="GO:0046872">
    <property type="term" value="F:metal ion binding"/>
    <property type="evidence" value="ECO:0007669"/>
    <property type="project" value="TreeGrafter"/>
</dbReference>
<proteinExistence type="predicted"/>
<dbReference type="SUPFAM" id="SSF55154">
    <property type="entry name" value="CYTH-like phosphatases"/>
    <property type="match status" value="1"/>
</dbReference>
<name>A0A085J9F2_9GAMM</name>
<dbReference type="GO" id="GO:0050355">
    <property type="term" value="F:inorganic triphosphate phosphatase activity"/>
    <property type="evidence" value="ECO:0007669"/>
    <property type="project" value="InterPro"/>
</dbReference>
<dbReference type="EMBL" id="JMPR01000054">
    <property type="protein sequence ID" value="KFD17098.1"/>
    <property type="molecule type" value="Genomic_DNA"/>
</dbReference>
<comment type="caution">
    <text evidence="3">The sequence shown here is derived from an EMBL/GenBank/DDBJ whole genome shotgun (WGS) entry which is preliminary data.</text>
</comment>